<evidence type="ECO:0000259" key="5">
    <source>
        <dbReference type="Pfam" id="PF00251"/>
    </source>
</evidence>
<sequence length="76" mass="8739">MATLTVGRPLLPLRIPPEVQRGGKAHPHDPHRFTGPELTHLAPRSGWGSDPHGPIYYKGRYHLFYQACHASCQWWW</sequence>
<keyword evidence="7" id="KW-1185">Reference proteome</keyword>
<comment type="similarity">
    <text evidence="1">Belongs to the glycosyl hydrolase 32 family.</text>
</comment>
<dbReference type="EMBL" id="MU069516">
    <property type="protein sequence ID" value="KAF5840335.1"/>
    <property type="molecule type" value="Genomic_DNA"/>
</dbReference>
<accession>A0ABQ7H0G4</accession>
<reference evidence="6" key="1">
    <citation type="submission" date="2017-08" db="EMBL/GenBank/DDBJ databases">
        <authorList>
            <person name="Polle J.E."/>
            <person name="Barry K."/>
            <person name="Cushman J."/>
            <person name="Schmutz J."/>
            <person name="Tran D."/>
            <person name="Hathwaick L.T."/>
            <person name="Yim W.C."/>
            <person name="Jenkins J."/>
            <person name="Mckie-Krisberg Z.M."/>
            <person name="Prochnik S."/>
            <person name="Lindquist E."/>
            <person name="Dockter R.B."/>
            <person name="Adam C."/>
            <person name="Molina H."/>
            <person name="Bunkerborg J."/>
            <person name="Jin E."/>
            <person name="Buchheim M."/>
            <person name="Magnuson J."/>
        </authorList>
    </citation>
    <scope>NUCLEOTIDE SEQUENCE</scope>
    <source>
        <strain evidence="6">CCAP 19/18</strain>
    </source>
</reference>
<dbReference type="Gene3D" id="2.115.10.20">
    <property type="entry name" value="Glycosyl hydrolase domain, family 43"/>
    <property type="match status" value="1"/>
</dbReference>
<name>A0ABQ7H0G4_DUNSA</name>
<feature type="region of interest" description="Disordered" evidence="4">
    <location>
        <begin position="14"/>
        <end position="38"/>
    </location>
</feature>
<gene>
    <name evidence="6" type="ORF">DUNSADRAFT_17032</name>
</gene>
<dbReference type="Pfam" id="PF00251">
    <property type="entry name" value="Glyco_hydro_32N"/>
    <property type="match status" value="1"/>
</dbReference>
<evidence type="ECO:0000313" key="7">
    <source>
        <dbReference type="Proteomes" id="UP000815325"/>
    </source>
</evidence>
<organism evidence="6 7">
    <name type="scientific">Dunaliella salina</name>
    <name type="common">Green alga</name>
    <name type="synonym">Protococcus salinus</name>
    <dbReference type="NCBI Taxonomy" id="3046"/>
    <lineage>
        <taxon>Eukaryota</taxon>
        <taxon>Viridiplantae</taxon>
        <taxon>Chlorophyta</taxon>
        <taxon>core chlorophytes</taxon>
        <taxon>Chlorophyceae</taxon>
        <taxon>CS clade</taxon>
        <taxon>Chlamydomonadales</taxon>
        <taxon>Dunaliellaceae</taxon>
        <taxon>Dunaliella</taxon>
    </lineage>
</organism>
<dbReference type="Proteomes" id="UP000815325">
    <property type="component" value="Unassembled WGS sequence"/>
</dbReference>
<evidence type="ECO:0000256" key="4">
    <source>
        <dbReference type="SAM" id="MobiDB-lite"/>
    </source>
</evidence>
<proteinExistence type="inferred from homology"/>
<evidence type="ECO:0000256" key="2">
    <source>
        <dbReference type="ARBA" id="ARBA00022801"/>
    </source>
</evidence>
<comment type="caution">
    <text evidence="6">The sequence shown here is derived from an EMBL/GenBank/DDBJ whole genome shotgun (WGS) entry which is preliminary data.</text>
</comment>
<evidence type="ECO:0000313" key="6">
    <source>
        <dbReference type="EMBL" id="KAF5840335.1"/>
    </source>
</evidence>
<dbReference type="SUPFAM" id="SSF75005">
    <property type="entry name" value="Arabinanase/levansucrase/invertase"/>
    <property type="match status" value="1"/>
</dbReference>
<dbReference type="InterPro" id="IPR013148">
    <property type="entry name" value="Glyco_hydro_32_N"/>
</dbReference>
<protein>
    <recommendedName>
        <fullName evidence="5">Glycosyl hydrolase family 32 N-terminal domain-containing protein</fullName>
    </recommendedName>
</protein>
<evidence type="ECO:0000256" key="1">
    <source>
        <dbReference type="ARBA" id="ARBA00009902"/>
    </source>
</evidence>
<dbReference type="InterPro" id="IPR023296">
    <property type="entry name" value="Glyco_hydro_beta-prop_sf"/>
</dbReference>
<evidence type="ECO:0000256" key="3">
    <source>
        <dbReference type="ARBA" id="ARBA00023295"/>
    </source>
</evidence>
<feature type="domain" description="Glycosyl hydrolase family 32 N-terminal" evidence="5">
    <location>
        <begin position="40"/>
        <end position="74"/>
    </location>
</feature>
<keyword evidence="3" id="KW-0326">Glycosidase</keyword>
<keyword evidence="2" id="KW-0378">Hydrolase</keyword>